<proteinExistence type="predicted"/>
<feature type="chain" id="PRO_5013313577" description="MetA-pathway of phenol degradation" evidence="1">
    <location>
        <begin position="24"/>
        <end position="305"/>
    </location>
</feature>
<dbReference type="STRING" id="1194090.SAMN05443144_101329"/>
<organism evidence="2 3">
    <name type="scientific">Fodinibius roseus</name>
    <dbReference type="NCBI Taxonomy" id="1194090"/>
    <lineage>
        <taxon>Bacteria</taxon>
        <taxon>Pseudomonadati</taxon>
        <taxon>Balneolota</taxon>
        <taxon>Balneolia</taxon>
        <taxon>Balneolales</taxon>
        <taxon>Balneolaceae</taxon>
        <taxon>Fodinibius</taxon>
    </lineage>
</organism>
<feature type="signal peptide" evidence="1">
    <location>
        <begin position="1"/>
        <end position="23"/>
    </location>
</feature>
<dbReference type="RefSeq" id="WP_073059059.1">
    <property type="nucleotide sequence ID" value="NZ_FQUS01000001.1"/>
</dbReference>
<dbReference type="Proteomes" id="UP000184041">
    <property type="component" value="Unassembled WGS sequence"/>
</dbReference>
<dbReference type="EMBL" id="FQUS01000001">
    <property type="protein sequence ID" value="SHE45474.1"/>
    <property type="molecule type" value="Genomic_DNA"/>
</dbReference>
<protein>
    <recommendedName>
        <fullName evidence="4">MetA-pathway of phenol degradation</fullName>
    </recommendedName>
</protein>
<accession>A0A1M4TM69</accession>
<keyword evidence="3" id="KW-1185">Reference proteome</keyword>
<keyword evidence="1" id="KW-0732">Signal</keyword>
<reference evidence="2 3" key="1">
    <citation type="submission" date="2016-11" db="EMBL/GenBank/DDBJ databases">
        <authorList>
            <person name="Jaros S."/>
            <person name="Januszkiewicz K."/>
            <person name="Wedrychowicz H."/>
        </authorList>
    </citation>
    <scope>NUCLEOTIDE SEQUENCE [LARGE SCALE GENOMIC DNA]</scope>
    <source>
        <strain evidence="2 3">DSM 21986</strain>
    </source>
</reference>
<evidence type="ECO:0000313" key="3">
    <source>
        <dbReference type="Proteomes" id="UP000184041"/>
    </source>
</evidence>
<sequence length="305" mass="33669">MKLIATYLLFLILCLSVTAEIHAQTFFEDAHGTTSINLPVGGLIRVNTTGNSLKMGYYYNRSDRDIVVGIDASGISNNGLAPLVTNKELSPEAHISFNLGLKNISTGNSMPRGYDYLNLRIGIGAAQYRMMNVNAPFEQQISTRSFNKVNIGLSYNYYLNGNMIFGTYAGYDRTNNISSLTELTIKETVTTGTDSNGTSRTAEAEYTAWEGTLRSVDQFSLFLDYVYIPDFLRNRVALSVYSRSRFNRINNITNGGLGLYLNREGAPLNIVGGLIYEFADLFDVRDTGAPPGERGTVGIVLGYHF</sequence>
<evidence type="ECO:0008006" key="4">
    <source>
        <dbReference type="Google" id="ProtNLM"/>
    </source>
</evidence>
<evidence type="ECO:0000256" key="1">
    <source>
        <dbReference type="SAM" id="SignalP"/>
    </source>
</evidence>
<evidence type="ECO:0000313" key="2">
    <source>
        <dbReference type="EMBL" id="SHE45474.1"/>
    </source>
</evidence>
<name>A0A1M4TM69_9BACT</name>
<dbReference type="AlphaFoldDB" id="A0A1M4TM69"/>
<gene>
    <name evidence="2" type="ORF">SAMN05443144_101329</name>
</gene>